<name>A0A4Y2WTQ4_ARAVE</name>
<dbReference type="Proteomes" id="UP000499080">
    <property type="component" value="Unassembled WGS sequence"/>
</dbReference>
<proteinExistence type="predicted"/>
<organism evidence="1 2">
    <name type="scientific">Araneus ventricosus</name>
    <name type="common">Orbweaver spider</name>
    <name type="synonym">Epeira ventricosa</name>
    <dbReference type="NCBI Taxonomy" id="182803"/>
    <lineage>
        <taxon>Eukaryota</taxon>
        <taxon>Metazoa</taxon>
        <taxon>Ecdysozoa</taxon>
        <taxon>Arthropoda</taxon>
        <taxon>Chelicerata</taxon>
        <taxon>Arachnida</taxon>
        <taxon>Araneae</taxon>
        <taxon>Araneomorphae</taxon>
        <taxon>Entelegynae</taxon>
        <taxon>Araneoidea</taxon>
        <taxon>Araneidae</taxon>
        <taxon>Araneus</taxon>
    </lineage>
</organism>
<keyword evidence="2" id="KW-1185">Reference proteome</keyword>
<gene>
    <name evidence="1" type="ORF">AVEN_101483_1</name>
</gene>
<evidence type="ECO:0000313" key="2">
    <source>
        <dbReference type="Proteomes" id="UP000499080"/>
    </source>
</evidence>
<dbReference type="AlphaFoldDB" id="A0A4Y2WTQ4"/>
<reference evidence="1 2" key="1">
    <citation type="journal article" date="2019" name="Sci. Rep.">
        <title>Orb-weaving spider Araneus ventricosus genome elucidates the spidroin gene catalogue.</title>
        <authorList>
            <person name="Kono N."/>
            <person name="Nakamura H."/>
            <person name="Ohtoshi R."/>
            <person name="Moran D.A.P."/>
            <person name="Shinohara A."/>
            <person name="Yoshida Y."/>
            <person name="Fujiwara M."/>
            <person name="Mori M."/>
            <person name="Tomita M."/>
            <person name="Arakawa K."/>
        </authorList>
    </citation>
    <scope>NUCLEOTIDE SEQUENCE [LARGE SCALE GENOMIC DNA]</scope>
</reference>
<dbReference type="EMBL" id="BGPR01066131">
    <property type="protein sequence ID" value="GBO40783.1"/>
    <property type="molecule type" value="Genomic_DNA"/>
</dbReference>
<comment type="caution">
    <text evidence="1">The sequence shown here is derived from an EMBL/GenBank/DDBJ whole genome shotgun (WGS) entry which is preliminary data.</text>
</comment>
<protein>
    <submittedName>
        <fullName evidence="1">Uncharacterized protein</fullName>
    </submittedName>
</protein>
<evidence type="ECO:0000313" key="1">
    <source>
        <dbReference type="EMBL" id="GBO40783.1"/>
    </source>
</evidence>
<sequence length="129" mass="14752">MNTLGVYLPFVPPEFLEHWEENRGKLQQMDWKVVDSKELSRSFIFFQMEILDQGKGKSKVEKPMENSIWLGNLIPAKRNSRPSSADSFSGTIIRGYGTTNDLDQTGTRDEATFIGNPLEWGNRGDRIQL</sequence>
<accession>A0A4Y2WTQ4</accession>